<feature type="compositionally biased region" description="Low complexity" evidence="1">
    <location>
        <begin position="1286"/>
        <end position="1295"/>
    </location>
</feature>
<feature type="region of interest" description="Disordered" evidence="1">
    <location>
        <begin position="1099"/>
        <end position="1135"/>
    </location>
</feature>
<accession>A0ABQ5RP39</accession>
<feature type="compositionally biased region" description="Polar residues" evidence="1">
    <location>
        <begin position="1184"/>
        <end position="1193"/>
    </location>
</feature>
<dbReference type="EMBL" id="BSDZ01000004">
    <property type="protein sequence ID" value="GLI59289.1"/>
    <property type="molecule type" value="Genomic_DNA"/>
</dbReference>
<feature type="region of interest" description="Disordered" evidence="1">
    <location>
        <begin position="1274"/>
        <end position="1301"/>
    </location>
</feature>
<dbReference type="Proteomes" id="UP001165090">
    <property type="component" value="Unassembled WGS sequence"/>
</dbReference>
<protein>
    <submittedName>
        <fullName evidence="2">Uncharacterized protein</fullName>
    </submittedName>
</protein>
<feature type="region of interest" description="Disordered" evidence="1">
    <location>
        <begin position="425"/>
        <end position="460"/>
    </location>
</feature>
<evidence type="ECO:0000256" key="1">
    <source>
        <dbReference type="SAM" id="MobiDB-lite"/>
    </source>
</evidence>
<gene>
    <name evidence="2" type="ORF">VaNZ11_001142</name>
</gene>
<proteinExistence type="predicted"/>
<feature type="compositionally biased region" description="Polar residues" evidence="1">
    <location>
        <begin position="250"/>
        <end position="265"/>
    </location>
</feature>
<name>A0ABQ5RP39_9CHLO</name>
<feature type="compositionally biased region" description="Basic and acidic residues" evidence="1">
    <location>
        <begin position="1635"/>
        <end position="1645"/>
    </location>
</feature>
<feature type="region of interest" description="Disordered" evidence="1">
    <location>
        <begin position="1623"/>
        <end position="1645"/>
    </location>
</feature>
<feature type="compositionally biased region" description="Polar residues" evidence="1">
    <location>
        <begin position="567"/>
        <end position="583"/>
    </location>
</feature>
<feature type="region of interest" description="Disordered" evidence="1">
    <location>
        <begin position="765"/>
        <end position="796"/>
    </location>
</feature>
<evidence type="ECO:0000313" key="2">
    <source>
        <dbReference type="EMBL" id="GLI59289.1"/>
    </source>
</evidence>
<feature type="region of interest" description="Disordered" evidence="1">
    <location>
        <begin position="709"/>
        <end position="730"/>
    </location>
</feature>
<keyword evidence="3" id="KW-1185">Reference proteome</keyword>
<feature type="region of interest" description="Disordered" evidence="1">
    <location>
        <begin position="1177"/>
        <end position="1217"/>
    </location>
</feature>
<feature type="region of interest" description="Disordered" evidence="1">
    <location>
        <begin position="232"/>
        <end position="283"/>
    </location>
</feature>
<feature type="region of interest" description="Disordered" evidence="1">
    <location>
        <begin position="627"/>
        <end position="669"/>
    </location>
</feature>
<feature type="compositionally biased region" description="Polar residues" evidence="1">
    <location>
        <begin position="822"/>
        <end position="833"/>
    </location>
</feature>
<reference evidence="2 3" key="1">
    <citation type="journal article" date="2023" name="IScience">
        <title>Expanded male sex-determining region conserved during the evolution of homothallism in the green alga Volvox.</title>
        <authorList>
            <person name="Yamamoto K."/>
            <person name="Matsuzaki R."/>
            <person name="Mahakham W."/>
            <person name="Heman W."/>
            <person name="Sekimoto H."/>
            <person name="Kawachi M."/>
            <person name="Minakuchi Y."/>
            <person name="Toyoda A."/>
            <person name="Nozaki H."/>
        </authorList>
    </citation>
    <scope>NUCLEOTIDE SEQUENCE [LARGE SCALE GENOMIC DNA]</scope>
    <source>
        <strain evidence="2 3">NIES-4468</strain>
    </source>
</reference>
<feature type="compositionally biased region" description="Low complexity" evidence="1">
    <location>
        <begin position="861"/>
        <end position="871"/>
    </location>
</feature>
<feature type="compositionally biased region" description="Polar residues" evidence="1">
    <location>
        <begin position="766"/>
        <end position="791"/>
    </location>
</feature>
<evidence type="ECO:0000313" key="3">
    <source>
        <dbReference type="Proteomes" id="UP001165090"/>
    </source>
</evidence>
<feature type="compositionally biased region" description="Low complexity" evidence="1">
    <location>
        <begin position="637"/>
        <end position="655"/>
    </location>
</feature>
<comment type="caution">
    <text evidence="2">The sequence shown here is derived from an EMBL/GenBank/DDBJ whole genome shotgun (WGS) entry which is preliminary data.</text>
</comment>
<sequence length="1645" mass="167246">MSSDRQAPRIQDNPHAVGVAPAAIAYSTPGLEEQRLTVAIALPLQHVENDFDDDPFAGYVAPNRWLEDSPIRPVEDDDDNELGGAPQYELGNSSFDDSYEMSRVPWLRNGAEAAASVQVVAHTTTVLPPAVQTAPVVPNTARFPQLDIDSDSDDDPFANSRPNYSHGYRVPVLQPPLMPFPRRNSPQIPPRPHQSAVTPATAVLSISSPPSNGMPLTEVPFGTAQVQASSAEPLAAVSSQPGAAGMGPSTGITRKGSSLGPSRQLSSASSDSDPFAGYVPELPPLEDEESVMALLGRDRREFPALETQLTNASMYESEQGFSRAVEPLVSVEEAAAAAAAAMGELIAAVDVMAVDAAAVMETGITGPVKVDAPDEINSLEVNSQVVNSSTESAVDSGPNSAAGPCVLDLMLESLPAGAGRAHLGDPGLVEALGDGGGEEDNSNPTAATKPEKQEPDASEAGILRSGDDDVAQSLNNELMAAFGAGEENGPGTEVAVSVNCKGGILGFVEADGVERAAETALARCIEYSSPDEDVAFVHAAVLAVIAAIEVLAKDEPQEEKADATKAVQGQPSEQAETDTNSAGNSMIGEQFILPEQAVPLEHVGAEQQCAEPPNTAEILKQRATTAQVASETQVERAAAAEAGEVAEGPLAAGEPAEPELEDAEAPSDKPAVIKMAKPGSSIASDVGGFDAGSAAALMTVADSAPTSATAASSTGAATGNSSATDPSLKPPLPPRMPLACTIAAAVESLGASVGVDPVAPSGVEGGNTSVAKARRMSSTVRGRSVPSSTDAPGTPAVTARIPGAERAVAAIVAPCSPSTAAGISTTYGRSSVTGRRHSSMGCKVPRQAGPSPQTGQRRDSSICGSHCSSSGFADAPRQPDPRSSALVGSALTAAKALRRSAIDLPMEGDMEAEAVCATGVATRRVTGTGTETGPGTVSGMVAEAGQVRSLGPKATITEAETPPSQAVLRSGTVTSLGSGSAEMAVASCATAGGPRRNRISSSSSVCTRSSMMLFAPMPSDTPATTCSLGRPAGGASQLRGPQTPLTDCCRQAPVATQKPQISIGPSCLPVGSELNAMPAGPGAAAALSAAVALPGPAAAPPMIEPGRQSIEHSRPKTDMVPPAATAGSQEATTERVEGRGLQALSDRATVASHLRPVPQVTAPQPNFRLRQDSTMTRPLAGTTGAPSIQSPQTAPAGALTAPQARQSRGFTGADDDSQTAWLACPDTWLHHLSAPPTLPGASGFSDSGVKLCAPGGAQATGGNIQCTQPRIATESSGFELPQSPGSLASNASSSSNRHEPNCLPFRQATRQLPGMPLLSELLSRYPVRQAHACGPEIALVSGQLFVSDRIRNAIGTTGGVAARSSKAMAAKRAAAPGLSSGPPSPIARVRPKGDWVMPGSPSIGAGACVARDRNTYTEKRRAEKAQRAWLAGIYGGPAGIGTGAGGDGAGDSNVWRVQKGWVWGAAPSAGAFGGLRAAQAGPQCAPVMAAGPTAAARRSSATSGIAGGASTSAGGGDHGRVYGLDRRSSVERWLQSACTDAPHDGGRPLQGLCAPRPGTAHVPGLRCLSGCAQPPSVLQRWAEGYIGTLDLTADAAGQSKGAFRQAPQLLPNGREHALLRGTTVLNVPQAGSPPKRSEPRRRTSS</sequence>
<feature type="region of interest" description="Disordered" evidence="1">
    <location>
        <begin position="557"/>
        <end position="583"/>
    </location>
</feature>
<feature type="compositionally biased region" description="Acidic residues" evidence="1">
    <location>
        <begin position="656"/>
        <end position="665"/>
    </location>
</feature>
<feature type="compositionally biased region" description="Low complexity" evidence="1">
    <location>
        <begin position="709"/>
        <end position="727"/>
    </location>
</feature>
<feature type="region of interest" description="Disordered" evidence="1">
    <location>
        <begin position="144"/>
        <end position="170"/>
    </location>
</feature>
<feature type="region of interest" description="Disordered" evidence="1">
    <location>
        <begin position="68"/>
        <end position="94"/>
    </location>
</feature>
<feature type="region of interest" description="Disordered" evidence="1">
    <location>
        <begin position="822"/>
        <end position="884"/>
    </location>
</feature>
<organism evidence="2 3">
    <name type="scientific">Volvox africanus</name>
    <dbReference type="NCBI Taxonomy" id="51714"/>
    <lineage>
        <taxon>Eukaryota</taxon>
        <taxon>Viridiplantae</taxon>
        <taxon>Chlorophyta</taxon>
        <taxon>core chlorophytes</taxon>
        <taxon>Chlorophyceae</taxon>
        <taxon>CS clade</taxon>
        <taxon>Chlamydomonadales</taxon>
        <taxon>Volvocaceae</taxon>
        <taxon>Volvox</taxon>
    </lineage>
</organism>